<dbReference type="SUPFAM" id="SSF56300">
    <property type="entry name" value="Metallo-dependent phosphatases"/>
    <property type="match status" value="1"/>
</dbReference>
<dbReference type="Proteomes" id="UP000057609">
    <property type="component" value="Chromosome"/>
</dbReference>
<evidence type="ECO:0000256" key="1">
    <source>
        <dbReference type="ARBA" id="ARBA00022723"/>
    </source>
</evidence>
<feature type="domain" description="Calcineurin-like phosphoesterase" evidence="4">
    <location>
        <begin position="158"/>
        <end position="319"/>
    </location>
</feature>
<keyword evidence="6" id="KW-1185">Reference proteome</keyword>
<accession>A0A0B5BBF0</accession>
<dbReference type="PANTHER" id="PTHR31302:SF31">
    <property type="entry name" value="PHOSPHODIESTERASE YAEI"/>
    <property type="match status" value="1"/>
</dbReference>
<proteinExistence type="predicted"/>
<dbReference type="STRING" id="345632.GPICK_12745"/>
<dbReference type="GO" id="GO:0008758">
    <property type="term" value="F:UDP-2,3-diacylglucosamine hydrolase activity"/>
    <property type="evidence" value="ECO:0007669"/>
    <property type="project" value="TreeGrafter"/>
</dbReference>
<keyword evidence="2" id="KW-0378">Hydrolase</keyword>
<dbReference type="GO" id="GO:0009245">
    <property type="term" value="P:lipid A biosynthetic process"/>
    <property type="evidence" value="ECO:0007669"/>
    <property type="project" value="TreeGrafter"/>
</dbReference>
<feature type="transmembrane region" description="Helical" evidence="3">
    <location>
        <begin position="29"/>
        <end position="51"/>
    </location>
</feature>
<dbReference type="InterPro" id="IPR051158">
    <property type="entry name" value="Metallophosphoesterase_sf"/>
</dbReference>
<name>A0A0B5BBF0_9BACT</name>
<dbReference type="Gene3D" id="3.60.21.10">
    <property type="match status" value="1"/>
</dbReference>
<sequence>MSIFLATFFLVYCGTHLYFYTKARAAFGFGPAVGGALALFLALMAVAPILVRVAEREGFEEPARLLAWSGYCWMGFLFLFFSCSLLGDCWHLLLRVGELLSRGEFTHLRLPPGSAFGIAAAYALLAAAYGYHDALAIRTERLTIRTPKLPLGVEKLIIAQISDVHVGLIVREERLRRMLAAVRAADPDLLVCTGDLVDGQMDNIAPLMDLFAAIRPRYGKFAVSGNHEYYVGLGPALDFTRRAGFRVLRGEGASVAGVLNVVGVDDPAGKPFGEFRGADERSLLAALPRDRFTLLLKHRPRIDPAGLGLFDLQLSGHVHGGQLFPFGLAVRLSYPFMDGLHRLAGGALLFVSRGTGTWGPPIRFLAPPEVTVFELVRGDV</sequence>
<evidence type="ECO:0000313" key="6">
    <source>
        <dbReference type="Proteomes" id="UP000057609"/>
    </source>
</evidence>
<keyword evidence="3" id="KW-0472">Membrane</keyword>
<evidence type="ECO:0000313" key="5">
    <source>
        <dbReference type="EMBL" id="AJE04108.1"/>
    </source>
</evidence>
<feature type="transmembrane region" description="Helical" evidence="3">
    <location>
        <begin position="71"/>
        <end position="93"/>
    </location>
</feature>
<protein>
    <submittedName>
        <fullName evidence="5">Metallophosphoesterase</fullName>
    </submittedName>
</protein>
<dbReference type="OrthoDB" id="9780884at2"/>
<dbReference type="RefSeq" id="WP_039743814.1">
    <property type="nucleotide sequence ID" value="NZ_CP009788.1"/>
</dbReference>
<dbReference type="Pfam" id="PF00149">
    <property type="entry name" value="Metallophos"/>
    <property type="match status" value="1"/>
</dbReference>
<dbReference type="GO" id="GO:0016020">
    <property type="term" value="C:membrane"/>
    <property type="evidence" value="ECO:0007669"/>
    <property type="project" value="GOC"/>
</dbReference>
<dbReference type="KEGG" id="gpi:GPICK_12745"/>
<gene>
    <name evidence="5" type="ORF">GPICK_12745</name>
</gene>
<dbReference type="InterPro" id="IPR029052">
    <property type="entry name" value="Metallo-depent_PP-like"/>
</dbReference>
<dbReference type="GO" id="GO:0046872">
    <property type="term" value="F:metal ion binding"/>
    <property type="evidence" value="ECO:0007669"/>
    <property type="project" value="UniProtKB-KW"/>
</dbReference>
<keyword evidence="3" id="KW-1133">Transmembrane helix</keyword>
<reference evidence="5 6" key="1">
    <citation type="journal article" date="2015" name="Genome Announc.">
        <title>Complete Genome of Geobacter pickeringii G13T, a Metal-Reducing Isolate from Sedimentary Kaolin Deposits.</title>
        <authorList>
            <person name="Badalamenti J.P."/>
            <person name="Bond D.R."/>
        </authorList>
    </citation>
    <scope>NUCLEOTIDE SEQUENCE [LARGE SCALE GENOMIC DNA]</scope>
    <source>
        <strain evidence="5 6">G13</strain>
    </source>
</reference>
<dbReference type="InterPro" id="IPR004843">
    <property type="entry name" value="Calcineurin-like_PHP"/>
</dbReference>
<dbReference type="PANTHER" id="PTHR31302">
    <property type="entry name" value="TRANSMEMBRANE PROTEIN WITH METALLOPHOSPHOESTERASE DOMAIN-RELATED"/>
    <property type="match status" value="1"/>
</dbReference>
<feature type="transmembrane region" description="Helical" evidence="3">
    <location>
        <begin position="113"/>
        <end position="131"/>
    </location>
</feature>
<keyword evidence="3" id="KW-0812">Transmembrane</keyword>
<dbReference type="AlphaFoldDB" id="A0A0B5BBF0"/>
<dbReference type="CDD" id="cd07385">
    <property type="entry name" value="MPP_YkuE_C"/>
    <property type="match status" value="1"/>
</dbReference>
<keyword evidence="1" id="KW-0479">Metal-binding</keyword>
<evidence type="ECO:0000259" key="4">
    <source>
        <dbReference type="Pfam" id="PF00149"/>
    </source>
</evidence>
<organism evidence="5 6">
    <name type="scientific">Geobacter pickeringii</name>
    <dbReference type="NCBI Taxonomy" id="345632"/>
    <lineage>
        <taxon>Bacteria</taxon>
        <taxon>Pseudomonadati</taxon>
        <taxon>Thermodesulfobacteriota</taxon>
        <taxon>Desulfuromonadia</taxon>
        <taxon>Geobacterales</taxon>
        <taxon>Geobacteraceae</taxon>
        <taxon>Geobacter</taxon>
    </lineage>
</organism>
<evidence type="ECO:0000256" key="3">
    <source>
        <dbReference type="SAM" id="Phobius"/>
    </source>
</evidence>
<dbReference type="HOGENOM" id="CLU_025443_0_1_7"/>
<dbReference type="EMBL" id="CP009788">
    <property type="protein sequence ID" value="AJE04108.1"/>
    <property type="molecule type" value="Genomic_DNA"/>
</dbReference>
<evidence type="ECO:0000256" key="2">
    <source>
        <dbReference type="ARBA" id="ARBA00022801"/>
    </source>
</evidence>